<evidence type="ECO:0000313" key="1">
    <source>
        <dbReference type="Proteomes" id="UP000095280"/>
    </source>
</evidence>
<reference evidence="2" key="1">
    <citation type="submission" date="2016-11" db="UniProtKB">
        <authorList>
            <consortium name="WormBaseParasite"/>
        </authorList>
    </citation>
    <scope>IDENTIFICATION</scope>
</reference>
<protein>
    <submittedName>
        <fullName evidence="2">Kringle domain-containing protein</fullName>
    </submittedName>
</protein>
<dbReference type="Proteomes" id="UP000095280">
    <property type="component" value="Unplaced"/>
</dbReference>
<proteinExistence type="predicted"/>
<sequence>MTNSSLRIHLLVSVAVLVAFHICSIGCHSNPGDLRRQPERLYALRNSDKFLEFGGAILLHNCPERNQSCYISSQYCYNPDSPDWFFFSRFNRTKTAPCELWNLATSTPIEHNYCFYWKYYNPPIGEHNAPWCIVNYNGMLTKKFCHGFDAC</sequence>
<keyword evidence="1" id="KW-1185">Reference proteome</keyword>
<organism evidence="1 2">
    <name type="scientific">Macrostomum lignano</name>
    <dbReference type="NCBI Taxonomy" id="282301"/>
    <lineage>
        <taxon>Eukaryota</taxon>
        <taxon>Metazoa</taxon>
        <taxon>Spiralia</taxon>
        <taxon>Lophotrochozoa</taxon>
        <taxon>Platyhelminthes</taxon>
        <taxon>Rhabditophora</taxon>
        <taxon>Macrostomorpha</taxon>
        <taxon>Macrostomida</taxon>
        <taxon>Macrostomidae</taxon>
        <taxon>Macrostomum</taxon>
    </lineage>
</organism>
<name>A0A1I8H668_9PLAT</name>
<evidence type="ECO:0000313" key="2">
    <source>
        <dbReference type="WBParaSite" id="maker-uti_cns_0004527-snap-gene-0.4-mRNA-1"/>
    </source>
</evidence>
<accession>A0A1I8H668</accession>
<dbReference type="WBParaSite" id="maker-uti_cns_0004527-snap-gene-0.4-mRNA-1">
    <property type="protein sequence ID" value="maker-uti_cns_0004527-snap-gene-0.4-mRNA-1"/>
    <property type="gene ID" value="maker-uti_cns_0004527-snap-gene-0.4"/>
</dbReference>
<dbReference type="AlphaFoldDB" id="A0A1I8H668"/>